<name>R9ZWI8_9CAUD</name>
<evidence type="ECO:0000313" key="1">
    <source>
        <dbReference type="EMBL" id="AGO47471.1"/>
    </source>
</evidence>
<dbReference type="GeneID" id="16880972"/>
<dbReference type="EMBL" id="KC821608">
    <property type="protein sequence ID" value="AGO47471.1"/>
    <property type="molecule type" value="Genomic_DNA"/>
</dbReference>
<keyword evidence="2" id="KW-1185">Reference proteome</keyword>
<reference evidence="2" key="2">
    <citation type="submission" date="2013-03" db="EMBL/GenBank/DDBJ databases">
        <title>The Cellulophaga phages: a novel, diverse, and globally ubiquitous model system.</title>
        <authorList>
            <person name="Holmfeldt K."/>
            <person name="Solonenko N."/>
            <person name="Shah M."/>
            <person name="Corrier K."/>
            <person name="Riemann L."/>
            <person name="VerBerkmoes N.C."/>
            <person name="Sullivan M.B."/>
        </authorList>
    </citation>
    <scope>NUCLEOTIDE SEQUENCE [LARGE SCALE GENOMIC DNA]</scope>
</reference>
<accession>R9ZWI8</accession>
<proteinExistence type="predicted"/>
<evidence type="ECO:0000313" key="2">
    <source>
        <dbReference type="Proteomes" id="UP000014731"/>
    </source>
</evidence>
<dbReference type="RefSeq" id="YP_008240852.1">
    <property type="nucleotide sequence ID" value="NC_021789.1"/>
</dbReference>
<dbReference type="OrthoDB" id="17435at10239"/>
<organism evidence="1 2">
    <name type="scientific">Cellulophaga phage phi19:3</name>
    <dbReference type="NCBI Taxonomy" id="1327971"/>
    <lineage>
        <taxon>Viruses</taxon>
        <taxon>Duplodnaviria</taxon>
        <taxon>Heunggongvirae</taxon>
        <taxon>Uroviricota</taxon>
        <taxon>Caudoviricetes</taxon>
        <taxon>Pachyviridae</taxon>
        <taxon>Baltivirus</taxon>
        <taxon>Baltivirus phi19tres</taxon>
    </lineage>
</organism>
<protein>
    <submittedName>
        <fullName evidence="1">Uncharacterized protein</fullName>
    </submittedName>
</protein>
<sequence length="114" mass="13236">MKIPKSFKLFATTINVEFDSETLSYNSTLGDCSFCDNKINLSDSYKGNPIPESTIVDTFYHERTHVILDAMGRHELSQDEEFVEVFSRLLRQADETAEFKKEEFDLSKLIKDRE</sequence>
<dbReference type="KEGG" id="vg:16880972"/>
<reference evidence="1 2" key="1">
    <citation type="journal article" date="2013" name="Proc. Natl. Acad. Sci. U.S.A.">
        <title>Twelve previously unknown phage genera are ubiquitous in global oceans.</title>
        <authorList>
            <person name="Holmfeldt K."/>
            <person name="Solonenko N."/>
            <person name="Shah M."/>
            <person name="Corrier K."/>
            <person name="Riemann L."/>
            <person name="Verberkmoes N.C."/>
            <person name="Sullivan M.B."/>
        </authorList>
    </citation>
    <scope>NUCLEOTIDE SEQUENCE [LARGE SCALE GENOMIC DNA]</scope>
    <source>
        <strain evidence="1">Phi19:3</strain>
    </source>
</reference>
<gene>
    <name evidence="1" type="ORF">Phi19:3_gp067</name>
</gene>
<dbReference type="Proteomes" id="UP000014731">
    <property type="component" value="Segment"/>
</dbReference>